<dbReference type="AlphaFoldDB" id="A0A1G8GDJ1"/>
<keyword evidence="1" id="KW-0812">Transmembrane</keyword>
<dbReference type="EMBL" id="FNDX01000002">
    <property type="protein sequence ID" value="SDH92416.1"/>
    <property type="molecule type" value="Genomic_DNA"/>
</dbReference>
<dbReference type="PANTHER" id="PTHR36833:SF1">
    <property type="entry name" value="INTEGRAL MEMBRANE TRANSPORT PROTEIN"/>
    <property type="match status" value="1"/>
</dbReference>
<evidence type="ECO:0000256" key="1">
    <source>
        <dbReference type="SAM" id="Phobius"/>
    </source>
</evidence>
<protein>
    <submittedName>
        <fullName evidence="2">ABC-2 type transport system permease protein</fullName>
    </submittedName>
</protein>
<organism evidence="2 3">
    <name type="scientific">Paenibacillus typhae</name>
    <dbReference type="NCBI Taxonomy" id="1174501"/>
    <lineage>
        <taxon>Bacteria</taxon>
        <taxon>Bacillati</taxon>
        <taxon>Bacillota</taxon>
        <taxon>Bacilli</taxon>
        <taxon>Bacillales</taxon>
        <taxon>Paenibacillaceae</taxon>
        <taxon>Paenibacillus</taxon>
    </lineage>
</organism>
<keyword evidence="1" id="KW-0472">Membrane</keyword>
<feature type="transmembrane region" description="Helical" evidence="1">
    <location>
        <begin position="17"/>
        <end position="46"/>
    </location>
</feature>
<dbReference type="Proteomes" id="UP000199050">
    <property type="component" value="Unassembled WGS sequence"/>
</dbReference>
<dbReference type="Pfam" id="PF06182">
    <property type="entry name" value="ABC2_membrane_6"/>
    <property type="match status" value="1"/>
</dbReference>
<sequence length="134" mass="15282">MIAAESHIDIIPGMAGLLYLVFTLIFCTMIYTCIMFLLSAASFWIIKSNALHELVGSIERLIEYPLNIYNLTIRIILTTILPFGFISFYPSQYFFSFEDNKPFIVCIPVVALILILLSRFVWKKGLQTYQSPGA</sequence>
<keyword evidence="3" id="KW-1185">Reference proteome</keyword>
<keyword evidence="1" id="KW-1133">Transmembrane helix</keyword>
<reference evidence="3" key="1">
    <citation type="submission" date="2016-10" db="EMBL/GenBank/DDBJ databases">
        <authorList>
            <person name="Varghese N."/>
            <person name="Submissions S."/>
        </authorList>
    </citation>
    <scope>NUCLEOTIDE SEQUENCE [LARGE SCALE GENOMIC DNA]</scope>
    <source>
        <strain evidence="3">CGMCC 1.11012</strain>
    </source>
</reference>
<name>A0A1G8GDJ1_9BACL</name>
<accession>A0A1G8GDJ1</accession>
<proteinExistence type="predicted"/>
<evidence type="ECO:0000313" key="3">
    <source>
        <dbReference type="Proteomes" id="UP000199050"/>
    </source>
</evidence>
<dbReference type="PANTHER" id="PTHR36833">
    <property type="entry name" value="SLR0610 PROTEIN-RELATED"/>
    <property type="match status" value="1"/>
</dbReference>
<evidence type="ECO:0000313" key="2">
    <source>
        <dbReference type="EMBL" id="SDH92416.1"/>
    </source>
</evidence>
<feature type="transmembrane region" description="Helical" evidence="1">
    <location>
        <begin position="67"/>
        <end position="90"/>
    </location>
</feature>
<dbReference type="STRING" id="1174501.SAMN05216192_10256"/>
<feature type="transmembrane region" description="Helical" evidence="1">
    <location>
        <begin position="102"/>
        <end position="122"/>
    </location>
</feature>
<dbReference type="InterPro" id="IPR010390">
    <property type="entry name" value="ABC-2_transporter-like"/>
</dbReference>
<gene>
    <name evidence="2" type="ORF">SAMN05216192_10256</name>
</gene>